<comment type="subunit">
    <text evidence="5">The Tat system comprises two distinct complexes: a TatABC complex, containing multiple copies of TatA, TatB and TatC subunits, and a separate TatA complex, containing only TatA subunits. Substrates initially bind to the TatABC complex, which probably triggers association of the separate TatA complex to form the active translocon.</text>
</comment>
<evidence type="ECO:0000256" key="2">
    <source>
        <dbReference type="ARBA" id="ARBA00022692"/>
    </source>
</evidence>
<accession>A0A2Z6DY05</accession>
<dbReference type="Proteomes" id="UP000262004">
    <property type="component" value="Chromosome"/>
</dbReference>
<dbReference type="GO" id="GO:0009977">
    <property type="term" value="F:proton motive force dependent protein transmembrane transporter activity"/>
    <property type="evidence" value="ECO:0007669"/>
    <property type="project" value="TreeGrafter"/>
</dbReference>
<dbReference type="NCBIfam" id="TIGR00945">
    <property type="entry name" value="tatC"/>
    <property type="match status" value="1"/>
</dbReference>
<feature type="transmembrane region" description="Helical" evidence="5">
    <location>
        <begin position="189"/>
        <end position="206"/>
    </location>
</feature>
<dbReference type="PANTHER" id="PTHR30371">
    <property type="entry name" value="SEC-INDEPENDENT PROTEIN TRANSLOCASE PROTEIN TATC"/>
    <property type="match status" value="1"/>
</dbReference>
<dbReference type="GO" id="GO:0065002">
    <property type="term" value="P:intracellular protein transmembrane transport"/>
    <property type="evidence" value="ECO:0007669"/>
    <property type="project" value="TreeGrafter"/>
</dbReference>
<dbReference type="Pfam" id="PF00902">
    <property type="entry name" value="TatC"/>
    <property type="match status" value="1"/>
</dbReference>
<keyword evidence="7" id="KW-1185">Reference proteome</keyword>
<keyword evidence="2 5" id="KW-0812">Transmembrane</keyword>
<comment type="function">
    <text evidence="5">Part of the twin-arginine translocation (Tat) system that transports large folded proteins containing a characteristic twin-arginine motif in their signal peptide across membranes. Together with TatB, TatC is part of a receptor directly interacting with Tat signal peptides.</text>
</comment>
<feature type="transmembrane region" description="Helical" evidence="5">
    <location>
        <begin position="73"/>
        <end position="94"/>
    </location>
</feature>
<name>A0A2Z6DY05_HYDTE</name>
<dbReference type="OrthoDB" id="5291141at2"/>
<dbReference type="EMBL" id="AP018558">
    <property type="protein sequence ID" value="BBD77343.1"/>
    <property type="molecule type" value="Genomic_DNA"/>
</dbReference>
<evidence type="ECO:0000256" key="4">
    <source>
        <dbReference type="ARBA" id="ARBA00023136"/>
    </source>
</evidence>
<gene>
    <name evidence="5 6" type="primary">tatC</name>
    <name evidence="6" type="ORF">HPTL_1079</name>
</gene>
<protein>
    <recommendedName>
        <fullName evidence="5">Sec-independent protein translocase protein TatC</fullName>
    </recommendedName>
</protein>
<keyword evidence="4 5" id="KW-0472">Membrane</keyword>
<feature type="transmembrane region" description="Helical" evidence="5">
    <location>
        <begin position="106"/>
        <end position="133"/>
    </location>
</feature>
<dbReference type="GO" id="GO:0033281">
    <property type="term" value="C:TAT protein transport complex"/>
    <property type="evidence" value="ECO:0007669"/>
    <property type="project" value="UniProtKB-UniRule"/>
</dbReference>
<keyword evidence="5" id="KW-1003">Cell membrane</keyword>
<sequence length="276" mass="30929">MNEQQETFISHLVELRDRLLRAALAVILTAVVLLPWANFWYDLLALPMIQTLPQGTTMIATGVVTPFFVPVKVTLLLAFLVSLPYVLYQIWAFVAPGLYAHEKRLILPLIVTSSLLFLLGMAFCYFFVFKTVFRFIADFAPQSVQLAPDIEQYLSFVMTMFVAFGVAFEVPVAVALLARMGVVEHEQLVAARPYVIVGAFVIAAIVTPPDVISQLMLAVPIILLYELGLLYVRFTAKRQQESETEEGLPVPTYQAPTEADLDRELDQLEKIDGKKT</sequence>
<dbReference type="HAMAP" id="MF_00902">
    <property type="entry name" value="TatC"/>
    <property type="match status" value="1"/>
</dbReference>
<dbReference type="InterPro" id="IPR002033">
    <property type="entry name" value="TatC"/>
</dbReference>
<proteinExistence type="inferred from homology"/>
<organism evidence="6 7">
    <name type="scientific">Hydrogenophilus thermoluteolus</name>
    <name type="common">Pseudomonas hydrogenothermophila</name>
    <dbReference type="NCBI Taxonomy" id="297"/>
    <lineage>
        <taxon>Bacteria</taxon>
        <taxon>Pseudomonadati</taxon>
        <taxon>Pseudomonadota</taxon>
        <taxon>Hydrogenophilia</taxon>
        <taxon>Hydrogenophilales</taxon>
        <taxon>Hydrogenophilaceae</taxon>
        <taxon>Hydrogenophilus</taxon>
    </lineage>
</organism>
<dbReference type="PANTHER" id="PTHR30371:SF0">
    <property type="entry name" value="SEC-INDEPENDENT PROTEIN TRANSLOCASE PROTEIN TATC, CHLOROPLASTIC-RELATED"/>
    <property type="match status" value="1"/>
</dbReference>
<keyword evidence="5" id="KW-0811">Translocation</keyword>
<comment type="similarity">
    <text evidence="5">Belongs to the TatC family.</text>
</comment>
<evidence type="ECO:0000256" key="1">
    <source>
        <dbReference type="ARBA" id="ARBA00004141"/>
    </source>
</evidence>
<keyword evidence="3 5" id="KW-1133">Transmembrane helix</keyword>
<feature type="transmembrane region" description="Helical" evidence="5">
    <location>
        <begin position="212"/>
        <end position="232"/>
    </location>
</feature>
<dbReference type="RefSeq" id="WP_119335084.1">
    <property type="nucleotide sequence ID" value="NZ_AP018558.1"/>
</dbReference>
<evidence type="ECO:0000256" key="3">
    <source>
        <dbReference type="ARBA" id="ARBA00022989"/>
    </source>
</evidence>
<dbReference type="AlphaFoldDB" id="A0A2Z6DY05"/>
<reference evidence="6 7" key="1">
    <citation type="submission" date="2018-04" db="EMBL/GenBank/DDBJ databases">
        <title>Complete genome sequence of Hydrogenophilus thermoluteolus TH-1.</title>
        <authorList>
            <person name="Arai H."/>
        </authorList>
    </citation>
    <scope>NUCLEOTIDE SEQUENCE [LARGE SCALE GENOMIC DNA]</scope>
    <source>
        <strain evidence="6 7">TH-1</strain>
    </source>
</reference>
<feature type="transmembrane region" description="Helical" evidence="5">
    <location>
        <begin position="20"/>
        <end position="41"/>
    </location>
</feature>
<comment type="subcellular location">
    <subcellularLocation>
        <location evidence="5">Cell membrane</location>
        <topology evidence="5">Multi-pass membrane protein</topology>
    </subcellularLocation>
    <subcellularLocation>
        <location evidence="1">Membrane</location>
        <topology evidence="1">Multi-pass membrane protein</topology>
    </subcellularLocation>
</comment>
<dbReference type="KEGG" id="htl:HPTL_1079"/>
<feature type="transmembrane region" description="Helical" evidence="5">
    <location>
        <begin position="153"/>
        <end position="177"/>
    </location>
</feature>
<evidence type="ECO:0000313" key="6">
    <source>
        <dbReference type="EMBL" id="BBD77343.1"/>
    </source>
</evidence>
<keyword evidence="5" id="KW-0813">Transport</keyword>
<keyword evidence="5" id="KW-0653">Protein transport</keyword>
<evidence type="ECO:0000256" key="5">
    <source>
        <dbReference type="HAMAP-Rule" id="MF_00902"/>
    </source>
</evidence>
<evidence type="ECO:0000313" key="7">
    <source>
        <dbReference type="Proteomes" id="UP000262004"/>
    </source>
</evidence>
<dbReference type="PRINTS" id="PR01840">
    <property type="entry name" value="TATCFAMILY"/>
</dbReference>
<dbReference type="GO" id="GO:0043953">
    <property type="term" value="P:protein transport by the Tat complex"/>
    <property type="evidence" value="ECO:0007669"/>
    <property type="project" value="UniProtKB-UniRule"/>
</dbReference>